<evidence type="ECO:0000256" key="1">
    <source>
        <dbReference type="ARBA" id="ARBA00008779"/>
    </source>
</evidence>
<protein>
    <submittedName>
        <fullName evidence="7">Arylsulfatase</fullName>
        <ecNumber evidence="7">3.1.6.1</ecNumber>
    </submittedName>
</protein>
<evidence type="ECO:0000256" key="5">
    <source>
        <dbReference type="SAM" id="SignalP"/>
    </source>
</evidence>
<dbReference type="InterPro" id="IPR017850">
    <property type="entry name" value="Alkaline_phosphatase_core_sf"/>
</dbReference>
<dbReference type="CDD" id="cd16146">
    <property type="entry name" value="ARS_like"/>
    <property type="match status" value="1"/>
</dbReference>
<comment type="caution">
    <text evidence="7">The sequence shown here is derived from an EMBL/GenBank/DDBJ whole genome shotgun (WGS) entry which is preliminary data.</text>
</comment>
<dbReference type="AlphaFoldDB" id="A0A5C5ZA73"/>
<keyword evidence="4" id="KW-0106">Calcium</keyword>
<dbReference type="FunFam" id="3.40.720.10:FF:000070">
    <property type="entry name" value="Arylsulfatase A"/>
    <property type="match status" value="1"/>
</dbReference>
<dbReference type="OrthoDB" id="9783154at2"/>
<dbReference type="PANTHER" id="PTHR42693:SF53">
    <property type="entry name" value="ENDO-4-O-SULFATASE"/>
    <property type="match status" value="1"/>
</dbReference>
<evidence type="ECO:0000313" key="8">
    <source>
        <dbReference type="Proteomes" id="UP000315010"/>
    </source>
</evidence>
<evidence type="ECO:0000256" key="2">
    <source>
        <dbReference type="ARBA" id="ARBA00022723"/>
    </source>
</evidence>
<accession>A0A5C5ZA73</accession>
<dbReference type="InterPro" id="IPR050738">
    <property type="entry name" value="Sulfatase"/>
</dbReference>
<dbReference type="PROSITE" id="PS00523">
    <property type="entry name" value="SULFATASE_1"/>
    <property type="match status" value="1"/>
</dbReference>
<sequence precursor="true">MIKVFLPLVLLFVSCSAFASDRPNVILIVTDDQGYADMSCHGNPWLKTPNLDRLCAESVSLEDYHVDPVCTPTRAALMTGRYSSRVGAWAVTEGRQLLEPDEVTMANVFSESGYRTGMFGKWHLGDTWPYAPRFRGFQDVVRHLSGGIDEIGNPIGNDYFDDTYYRNGVPERINGYCTDVFFNECKRFIAMRSEKPFFAYLPLNAMHSPHTVAEKYSAAFIADGHSEDRSKFFGQIIQFDENLGHLFDFLETQHIAENTIVIFMGDNGTAQGANGREPADGFNAGMRGKKGSVYEGGHRVACFVRWPARLKAGRAIAELTSCRDWLPTLIQWCDLDAPNDVKFDGQSIQGLMNDRVTNWPDRTLFVERQSDHPTLHRPHKSRAQYPHYAVLTEKWRMVDGELYDIINDPAQTTNVAANHAELVQGLQKQYEQYFADVFSDGAAYTRFQLGADSENPILLTVRDWHPTEGNVIWKQAQLNDDTLNINGSWAVNVVMAGHFSIRLSRFPDDAPEPMRATKAVLRIGEQELQRQLHGNETSVTFEVDLPKGHSLLQSWLSDKEGGVRGAYFVHVERRSE</sequence>
<dbReference type="Pfam" id="PF00884">
    <property type="entry name" value="Sulfatase"/>
    <property type="match status" value="1"/>
</dbReference>
<dbReference type="GO" id="GO:0046872">
    <property type="term" value="F:metal ion binding"/>
    <property type="evidence" value="ECO:0007669"/>
    <property type="project" value="UniProtKB-KW"/>
</dbReference>
<dbReference type="PROSITE" id="PS51257">
    <property type="entry name" value="PROKAR_LIPOPROTEIN"/>
    <property type="match status" value="1"/>
</dbReference>
<organism evidence="7 8">
    <name type="scientific">Novipirellula herctigrandis</name>
    <dbReference type="NCBI Taxonomy" id="2527986"/>
    <lineage>
        <taxon>Bacteria</taxon>
        <taxon>Pseudomonadati</taxon>
        <taxon>Planctomycetota</taxon>
        <taxon>Planctomycetia</taxon>
        <taxon>Pirellulales</taxon>
        <taxon>Pirellulaceae</taxon>
        <taxon>Novipirellula</taxon>
    </lineage>
</organism>
<dbReference type="Gene3D" id="3.30.1120.10">
    <property type="match status" value="1"/>
</dbReference>
<keyword evidence="3 7" id="KW-0378">Hydrolase</keyword>
<feature type="chain" id="PRO_5022989774" evidence="5">
    <location>
        <begin position="20"/>
        <end position="576"/>
    </location>
</feature>
<feature type="domain" description="Sulfatase N-terminal" evidence="6">
    <location>
        <begin position="23"/>
        <end position="334"/>
    </location>
</feature>
<evidence type="ECO:0000313" key="7">
    <source>
        <dbReference type="EMBL" id="TWT84108.1"/>
    </source>
</evidence>
<dbReference type="RefSeq" id="WP_146401661.1">
    <property type="nucleotide sequence ID" value="NZ_SJPJ01000001.1"/>
</dbReference>
<reference evidence="7 8" key="1">
    <citation type="submission" date="2019-02" db="EMBL/GenBank/DDBJ databases">
        <title>Deep-cultivation of Planctomycetes and their phenomic and genomic characterization uncovers novel biology.</title>
        <authorList>
            <person name="Wiegand S."/>
            <person name="Jogler M."/>
            <person name="Boedeker C."/>
            <person name="Pinto D."/>
            <person name="Vollmers J."/>
            <person name="Rivas-Marin E."/>
            <person name="Kohn T."/>
            <person name="Peeters S.H."/>
            <person name="Heuer A."/>
            <person name="Rast P."/>
            <person name="Oberbeckmann S."/>
            <person name="Bunk B."/>
            <person name="Jeske O."/>
            <person name="Meyerdierks A."/>
            <person name="Storesund J.E."/>
            <person name="Kallscheuer N."/>
            <person name="Luecker S."/>
            <person name="Lage O.M."/>
            <person name="Pohl T."/>
            <person name="Merkel B.J."/>
            <person name="Hornburger P."/>
            <person name="Mueller R.-W."/>
            <person name="Bruemmer F."/>
            <person name="Labrenz M."/>
            <person name="Spormann A.M."/>
            <person name="Op Den Camp H."/>
            <person name="Overmann J."/>
            <person name="Amann R."/>
            <person name="Jetten M.S.M."/>
            <person name="Mascher T."/>
            <person name="Medema M.H."/>
            <person name="Devos D.P."/>
            <person name="Kaster A.-K."/>
            <person name="Ovreas L."/>
            <person name="Rohde M."/>
            <person name="Galperin M.Y."/>
            <person name="Jogler C."/>
        </authorList>
    </citation>
    <scope>NUCLEOTIDE SEQUENCE [LARGE SCALE GENOMIC DNA]</scope>
    <source>
        <strain evidence="7 8">CA13</strain>
    </source>
</reference>
<dbReference type="InterPro" id="IPR000917">
    <property type="entry name" value="Sulfatase_N"/>
</dbReference>
<dbReference type="PANTHER" id="PTHR42693">
    <property type="entry name" value="ARYLSULFATASE FAMILY MEMBER"/>
    <property type="match status" value="1"/>
</dbReference>
<name>A0A5C5ZA73_9BACT</name>
<evidence type="ECO:0000256" key="3">
    <source>
        <dbReference type="ARBA" id="ARBA00022801"/>
    </source>
</evidence>
<dbReference type="Proteomes" id="UP000315010">
    <property type="component" value="Unassembled WGS sequence"/>
</dbReference>
<gene>
    <name evidence="7" type="primary">atsA_101</name>
    <name evidence="7" type="ORF">CA13_55840</name>
</gene>
<keyword evidence="5" id="KW-0732">Signal</keyword>
<keyword evidence="2" id="KW-0479">Metal-binding</keyword>
<proteinExistence type="inferred from homology"/>
<dbReference type="InterPro" id="IPR024607">
    <property type="entry name" value="Sulfatase_CS"/>
</dbReference>
<evidence type="ECO:0000259" key="6">
    <source>
        <dbReference type="Pfam" id="PF00884"/>
    </source>
</evidence>
<dbReference type="EC" id="3.1.6.1" evidence="7"/>
<dbReference type="Gene3D" id="3.40.720.10">
    <property type="entry name" value="Alkaline Phosphatase, subunit A"/>
    <property type="match status" value="1"/>
</dbReference>
<dbReference type="SUPFAM" id="SSF53649">
    <property type="entry name" value="Alkaline phosphatase-like"/>
    <property type="match status" value="1"/>
</dbReference>
<evidence type="ECO:0000256" key="4">
    <source>
        <dbReference type="ARBA" id="ARBA00022837"/>
    </source>
</evidence>
<dbReference type="EMBL" id="SJPJ01000001">
    <property type="protein sequence ID" value="TWT84108.1"/>
    <property type="molecule type" value="Genomic_DNA"/>
</dbReference>
<feature type="signal peptide" evidence="5">
    <location>
        <begin position="1"/>
        <end position="19"/>
    </location>
</feature>
<dbReference type="GO" id="GO:0004065">
    <property type="term" value="F:arylsulfatase activity"/>
    <property type="evidence" value="ECO:0007669"/>
    <property type="project" value="UniProtKB-EC"/>
</dbReference>
<keyword evidence="8" id="KW-1185">Reference proteome</keyword>
<comment type="similarity">
    <text evidence="1">Belongs to the sulfatase family.</text>
</comment>